<protein>
    <submittedName>
        <fullName evidence="1">TIGR02647 family protein</fullName>
    </submittedName>
</protein>
<evidence type="ECO:0000313" key="1">
    <source>
        <dbReference type="EMBL" id="GAA4495895.1"/>
    </source>
</evidence>
<dbReference type="InterPro" id="IPR013468">
    <property type="entry name" value="CHP02647"/>
</dbReference>
<comment type="caution">
    <text evidence="1">The sequence shown here is derived from an EMBL/GenBank/DDBJ whole genome shotgun (WGS) entry which is preliminary data.</text>
</comment>
<dbReference type="Proteomes" id="UP001501321">
    <property type="component" value="Unassembled WGS sequence"/>
</dbReference>
<proteinExistence type="predicted"/>
<organism evidence="1 2">
    <name type="scientific">Pseudaeromonas paramecii</name>
    <dbReference type="NCBI Taxonomy" id="2138166"/>
    <lineage>
        <taxon>Bacteria</taxon>
        <taxon>Pseudomonadati</taxon>
        <taxon>Pseudomonadota</taxon>
        <taxon>Gammaproteobacteria</taxon>
        <taxon>Aeromonadales</taxon>
        <taxon>Aeromonadaceae</taxon>
        <taxon>Pseudaeromonas</taxon>
    </lineage>
</organism>
<keyword evidence="2" id="KW-1185">Reference proteome</keyword>
<dbReference type="EMBL" id="BAABFC010000007">
    <property type="protein sequence ID" value="GAA4495895.1"/>
    <property type="molecule type" value="Genomic_DNA"/>
</dbReference>
<reference evidence="2" key="1">
    <citation type="journal article" date="2019" name="Int. J. Syst. Evol. Microbiol.">
        <title>The Global Catalogue of Microorganisms (GCM) 10K type strain sequencing project: providing services to taxonomists for standard genome sequencing and annotation.</title>
        <authorList>
            <consortium name="The Broad Institute Genomics Platform"/>
            <consortium name="The Broad Institute Genome Sequencing Center for Infectious Disease"/>
            <person name="Wu L."/>
            <person name="Ma J."/>
        </authorList>
    </citation>
    <scope>NUCLEOTIDE SEQUENCE [LARGE SCALE GENOMIC DNA]</scope>
    <source>
        <strain evidence="2">JCM 32226</strain>
    </source>
</reference>
<dbReference type="Pfam" id="PF18918">
    <property type="entry name" value="DUF5669"/>
    <property type="match status" value="1"/>
</dbReference>
<sequence>MQANPLISANFVDDLKLLSCFEPDNLQQGIKLHHECDPALRQAADRLHQKGILTAADGGYLTPFGMTLREQLQPLINALGEPSR</sequence>
<evidence type="ECO:0000313" key="2">
    <source>
        <dbReference type="Proteomes" id="UP001501321"/>
    </source>
</evidence>
<name>A0ABP8Q1T1_9GAMM</name>
<accession>A0ABP8Q1T1</accession>
<dbReference type="RefSeq" id="WP_345010682.1">
    <property type="nucleotide sequence ID" value="NZ_BAABFC010000007.1"/>
</dbReference>
<dbReference type="NCBIfam" id="TIGR02647">
    <property type="entry name" value="DNA"/>
    <property type="match status" value="1"/>
</dbReference>
<gene>
    <name evidence="1" type="ORF">GCM10023095_09940</name>
</gene>